<accession>A0A1B7XFH2</accession>
<evidence type="ECO:0008006" key="6">
    <source>
        <dbReference type="Google" id="ProtNLM"/>
    </source>
</evidence>
<dbReference type="PANTHER" id="PTHR47363">
    <property type="entry name" value="GLUCOKINASE"/>
    <property type="match status" value="1"/>
</dbReference>
<evidence type="ECO:0000256" key="2">
    <source>
        <dbReference type="ARBA" id="ARBA00022777"/>
    </source>
</evidence>
<dbReference type="GO" id="GO:0004340">
    <property type="term" value="F:glucokinase activity"/>
    <property type="evidence" value="ECO:0007669"/>
    <property type="project" value="InterPro"/>
</dbReference>
<evidence type="ECO:0000313" key="4">
    <source>
        <dbReference type="EMBL" id="OBQ54030.1"/>
    </source>
</evidence>
<gene>
    <name evidence="4" type="ORF">SP90_05995</name>
</gene>
<dbReference type="Gene3D" id="3.40.367.20">
    <property type="match status" value="1"/>
</dbReference>
<dbReference type="Pfam" id="PF02685">
    <property type="entry name" value="Glucokinase"/>
    <property type="match status" value="1"/>
</dbReference>
<comment type="caution">
    <text evidence="4">The sequence shown here is derived from an EMBL/GenBank/DDBJ whole genome shotgun (WGS) entry which is preliminary data.</text>
</comment>
<dbReference type="OrthoDB" id="257751at2"/>
<dbReference type="InterPro" id="IPR003836">
    <property type="entry name" value="Glucokinase"/>
</dbReference>
<evidence type="ECO:0000313" key="5">
    <source>
        <dbReference type="Proteomes" id="UP000091979"/>
    </source>
</evidence>
<dbReference type="InterPro" id="IPR043129">
    <property type="entry name" value="ATPase_NBD"/>
</dbReference>
<dbReference type="PANTHER" id="PTHR47363:SF1">
    <property type="entry name" value="GLUCOKINASE"/>
    <property type="match status" value="1"/>
</dbReference>
<organism evidence="4 5">
    <name type="scientific">Halodesulfovibrio spirochaetisodalis</name>
    <dbReference type="NCBI Taxonomy" id="1560234"/>
    <lineage>
        <taxon>Bacteria</taxon>
        <taxon>Pseudomonadati</taxon>
        <taxon>Thermodesulfobacteriota</taxon>
        <taxon>Desulfovibrionia</taxon>
        <taxon>Desulfovibrionales</taxon>
        <taxon>Desulfovibrionaceae</taxon>
        <taxon>Halodesulfovibrio</taxon>
    </lineage>
</organism>
<protein>
    <recommendedName>
        <fullName evidence="6">Glucokinase</fullName>
    </recommendedName>
</protein>
<keyword evidence="5" id="KW-1185">Reference proteome</keyword>
<evidence type="ECO:0000256" key="3">
    <source>
        <dbReference type="RuleBase" id="RU004046"/>
    </source>
</evidence>
<dbReference type="EMBL" id="JXMS01000008">
    <property type="protein sequence ID" value="OBQ54030.1"/>
    <property type="molecule type" value="Genomic_DNA"/>
</dbReference>
<dbReference type="PATRIC" id="fig|1560234.3.peg.3174"/>
<dbReference type="GO" id="GO:0005536">
    <property type="term" value="F:D-glucose binding"/>
    <property type="evidence" value="ECO:0007669"/>
    <property type="project" value="InterPro"/>
</dbReference>
<dbReference type="GO" id="GO:0006096">
    <property type="term" value="P:glycolytic process"/>
    <property type="evidence" value="ECO:0007669"/>
    <property type="project" value="InterPro"/>
</dbReference>
<dbReference type="RefSeq" id="WP_066853597.1">
    <property type="nucleotide sequence ID" value="NZ_JXMS01000008.1"/>
</dbReference>
<dbReference type="GO" id="GO:0005524">
    <property type="term" value="F:ATP binding"/>
    <property type="evidence" value="ECO:0007669"/>
    <property type="project" value="InterPro"/>
</dbReference>
<dbReference type="Proteomes" id="UP000091979">
    <property type="component" value="Unassembled WGS sequence"/>
</dbReference>
<keyword evidence="1" id="KW-0808">Transferase</keyword>
<proteinExistence type="inferred from homology"/>
<comment type="similarity">
    <text evidence="3">Belongs to the bacterial glucokinase family.</text>
</comment>
<dbReference type="SUPFAM" id="SSF53067">
    <property type="entry name" value="Actin-like ATPase domain"/>
    <property type="match status" value="1"/>
</dbReference>
<reference evidence="4 5" key="1">
    <citation type="submission" date="2015-01" db="EMBL/GenBank/DDBJ databases">
        <title>Desulfovibrio sp. JC271 draft genome sequence.</title>
        <authorList>
            <person name="Shivani Y."/>
            <person name="Subhash Y."/>
            <person name="Sasikala C."/>
            <person name="Ramana C.V."/>
        </authorList>
    </citation>
    <scope>NUCLEOTIDE SEQUENCE [LARGE SCALE GENOMIC DNA]</scope>
    <source>
        <strain evidence="4 5">JC271</strain>
    </source>
</reference>
<dbReference type="AlphaFoldDB" id="A0A1B7XFH2"/>
<dbReference type="CDD" id="cd24008">
    <property type="entry name" value="ASKHA_NBD_GLK"/>
    <property type="match status" value="1"/>
</dbReference>
<dbReference type="STRING" id="1560234.SP90_05995"/>
<keyword evidence="2" id="KW-0418">Kinase</keyword>
<name>A0A1B7XFH2_9BACT</name>
<evidence type="ECO:0000256" key="1">
    <source>
        <dbReference type="ARBA" id="ARBA00022679"/>
    </source>
</evidence>
<sequence>MKKILAADIGGTNSRFAAFTLQGTTLRHERSIWLSTNAADSFEHLLDLLSNSNFELQPPKADAAVFGVAGPVVDGLRSSPPNIQWDIDLTALPKKFQCASTLLINDFLAQAYAAFTPAFEDATEVVSGTAATNCPVAILGAGTGLGKSILVPDGKGKYIPVPSEGGHSFFPFMTKEELEYADFIRKKTGSAKVIQEHVLSGSGLEHLFEFHTGEKATSHKVVSHFTEYPIVLEWFARFYGRVCHNFVLDTFALGGLYITGGIAAGNPIVIQQKEFEESFRNCEQYGNILCNVPIKINENEESGLWGAARYAADHLIHKTASRTERKG</sequence>
<dbReference type="Gene3D" id="3.30.420.40">
    <property type="match status" value="1"/>
</dbReference>